<dbReference type="Proteomes" id="UP000604046">
    <property type="component" value="Unassembled WGS sequence"/>
</dbReference>
<evidence type="ECO:0000313" key="1">
    <source>
        <dbReference type="EMBL" id="CAE7237488.1"/>
    </source>
</evidence>
<comment type="caution">
    <text evidence="1">The sequence shown here is derived from an EMBL/GenBank/DDBJ whole genome shotgun (WGS) entry which is preliminary data.</text>
</comment>
<keyword evidence="2" id="KW-1185">Reference proteome</keyword>
<sequence>MGPAITTAQVQAISLAALHDARERTVSDLVAKLGTSGQHSNNVNRDLMRLVGQEPLMYNPSRTTLRKDASEVPVPIDGVPSDEHAYTISLPHELFSSLYHNYKAAWKQVIMPGQASLDRFWQSARGLPQWQGHPLASEPSLSKIIPLSLHGDETPVLAKGKIWSSSALVMSWASLVGSGSTKQSQLYIWAAWHKSFSSQTNDDLWSLLLRTFESLWSGIFPKADWRGYDFDPDSPEGQRAGQYLADGWRGVLVASCGDLDYMAQFQGLPRWNSNSPCCLCQCHKRGDLSWHCFSDDAQWRTSLWTPAAWKAWPDRSMNKMFQKDLCSVLVVHFDLMHCRYLGYLQQLYGSVFWILCEEMMQATPGENLHELWGFLKTYQSTHKVHSPYSQRLNKVSMYKKQKDYPKLRGKAAEIKDMAAAVRAMWAHFGVPGQDFQEIGLLLDLTCKFEEILEEWPIAQGYFCLPAEAADRLKANHRDFACLYVMVGDRFQSEGRRAFNPTKWSRRCLAGVAS</sequence>
<evidence type="ECO:0000313" key="2">
    <source>
        <dbReference type="Proteomes" id="UP000604046"/>
    </source>
</evidence>
<protein>
    <submittedName>
        <fullName evidence="1">Uncharacterized protein</fullName>
    </submittedName>
</protein>
<proteinExistence type="predicted"/>
<dbReference type="AlphaFoldDB" id="A0A812L8B1"/>
<name>A0A812L8B1_9DINO</name>
<dbReference type="EMBL" id="CAJNDS010000850">
    <property type="protein sequence ID" value="CAE7237488.1"/>
    <property type="molecule type" value="Genomic_DNA"/>
</dbReference>
<accession>A0A812L8B1</accession>
<organism evidence="1 2">
    <name type="scientific">Symbiodinium natans</name>
    <dbReference type="NCBI Taxonomy" id="878477"/>
    <lineage>
        <taxon>Eukaryota</taxon>
        <taxon>Sar</taxon>
        <taxon>Alveolata</taxon>
        <taxon>Dinophyceae</taxon>
        <taxon>Suessiales</taxon>
        <taxon>Symbiodiniaceae</taxon>
        <taxon>Symbiodinium</taxon>
    </lineage>
</organism>
<reference evidence="1" key="1">
    <citation type="submission" date="2021-02" db="EMBL/GenBank/DDBJ databases">
        <authorList>
            <person name="Dougan E. K."/>
            <person name="Rhodes N."/>
            <person name="Thang M."/>
            <person name="Chan C."/>
        </authorList>
    </citation>
    <scope>NUCLEOTIDE SEQUENCE</scope>
</reference>
<gene>
    <name evidence="1" type="ORF">SNAT2548_LOCUS10334</name>
</gene>